<feature type="compositionally biased region" description="Polar residues" evidence="1">
    <location>
        <begin position="68"/>
        <end position="87"/>
    </location>
</feature>
<evidence type="ECO:0000256" key="1">
    <source>
        <dbReference type="SAM" id="MobiDB-lite"/>
    </source>
</evidence>
<dbReference type="Proteomes" id="UP001652740">
    <property type="component" value="Unplaced"/>
</dbReference>
<sequence>MALPDLLRNYPSSVRDTVEGLLSLWTLHRINVTNEEVPVPTNNVTTDDAHEEQPSPPSTSDNEDLNAYNCQPSSSGNLSTFNRGATNKENKRIRRNSNVNKVGGKMVPIGNGHAKLPLEVLENINWSSSYTRITRKLLTAVFSRR</sequence>
<feature type="region of interest" description="Disordered" evidence="1">
    <location>
        <begin position="38"/>
        <end position="106"/>
    </location>
</feature>
<name>A0ABM3N058_GALME</name>
<accession>A0ABM3N058</accession>
<dbReference type="RefSeq" id="XP_052756978.1">
    <property type="nucleotide sequence ID" value="XM_052901018.1"/>
</dbReference>
<dbReference type="Gene3D" id="1.10.10.2590">
    <property type="entry name" value="BEN domain"/>
    <property type="match status" value="1"/>
</dbReference>
<keyword evidence="2" id="KW-1185">Reference proteome</keyword>
<reference evidence="3" key="1">
    <citation type="submission" date="2025-08" db="UniProtKB">
        <authorList>
            <consortium name="RefSeq"/>
        </authorList>
    </citation>
    <scope>IDENTIFICATION</scope>
    <source>
        <tissue evidence="3">Whole larvae</tissue>
    </source>
</reference>
<proteinExistence type="predicted"/>
<protein>
    <submittedName>
        <fullName evidence="3">Uncharacterized protein LOC128202067</fullName>
    </submittedName>
</protein>
<gene>
    <name evidence="3" type="primary">LOC128202067</name>
</gene>
<evidence type="ECO:0000313" key="2">
    <source>
        <dbReference type="Proteomes" id="UP001652740"/>
    </source>
</evidence>
<dbReference type="GeneID" id="128202067"/>
<organism evidence="2 3">
    <name type="scientific">Galleria mellonella</name>
    <name type="common">Greater wax moth</name>
    <dbReference type="NCBI Taxonomy" id="7137"/>
    <lineage>
        <taxon>Eukaryota</taxon>
        <taxon>Metazoa</taxon>
        <taxon>Ecdysozoa</taxon>
        <taxon>Arthropoda</taxon>
        <taxon>Hexapoda</taxon>
        <taxon>Insecta</taxon>
        <taxon>Pterygota</taxon>
        <taxon>Neoptera</taxon>
        <taxon>Endopterygota</taxon>
        <taxon>Lepidoptera</taxon>
        <taxon>Glossata</taxon>
        <taxon>Ditrysia</taxon>
        <taxon>Pyraloidea</taxon>
        <taxon>Pyralidae</taxon>
        <taxon>Galleriinae</taxon>
        <taxon>Galleria</taxon>
    </lineage>
</organism>
<evidence type="ECO:0000313" key="3">
    <source>
        <dbReference type="RefSeq" id="XP_052756978.1"/>
    </source>
</evidence>